<feature type="transmembrane region" description="Helical" evidence="1">
    <location>
        <begin position="58"/>
        <end position="79"/>
    </location>
</feature>
<feature type="transmembrane region" description="Helical" evidence="1">
    <location>
        <begin position="907"/>
        <end position="927"/>
    </location>
</feature>
<feature type="transmembrane region" description="Helical" evidence="1">
    <location>
        <begin position="22"/>
        <end position="51"/>
    </location>
</feature>
<evidence type="ECO:0000313" key="3">
    <source>
        <dbReference type="EMBL" id="OLQ02421.1"/>
    </source>
</evidence>
<evidence type="ECO:0000256" key="1">
    <source>
        <dbReference type="SAM" id="Phobius"/>
    </source>
</evidence>
<sequence>MEDCQVRDDWSRLCSSVLSTEIISFFSAAFTTMVVLNVGVGTVYVVCLLWVSRPLVRVLSLLLGVLGFVLSTPQALVRINNPTILPSQDVLLLTSFVVGDVMNHIALLMIIYWDICRESVMLIFALDPAKKARSLRLSFGAGSGFILSQVVILGTFLPLMAVLEDMSRALAIKIFYVGQVSFIFGCMPPVAFGLLARNLHKLWAQLPSDLPRRLVHRLRYTQLGLYLLLLVCSVYAPSGLLPAFIPELNQLAGFIYTYVIMLAAGLVVLILLVGELTLTLKQLRSKARQTQPVAAEHVVKIVQAGVESLRCREDRPHGVRTPVWHRGLEHSIMHGFLKLAAEADGDGEVVDTFLKTSELCQTHVKPLTAAARCSAWEALNAGWDSLPSDARRHHLSQHLNTPTVMVSHCWASPFQDVVKIMRRYDENTNKSNFFFFDVFSMNQHDLSDLSGPDRKDQPGQDMYDVMLEALTNSIRTPRRVLLALTPHTEPQLLSRSWCLYEIYMAQKLKAEGDELIEHMLSKVDAEKSQATVESDRLMILELIQSQKNGVSKFNQFVREKFAASLRLVALTTVPSDVVDEVVVLPDRTVVTRRFSQDVFFAIGTLSFGTEFRNSQPPFEAKLRLQLVKGGEVGDLMRPVQQETASDDVGAYDQRDSCTSCQIGAAVVVAEVLPQALGFSHGVDFSKKVLDDWSRVCSPVLSTELIQFFSVCFCAMVALIVVLWALYAACLSQISRPMFRVWSFTLAALGFVLSTPQAFVRINDPSLLPTEDAVLLTSFVLGDVMNHIALLMIIYWDICRESVMLIFALDPAKQTKSLRLSFGVGSGFMLSQVAILGTFLPLMASLEETQTSRSLTISIFYVGQVSVVFGFVPPVAFGLLARSLQKLWAELPPDLPRRLAHRLRYAQWGLYLLLIVCLVYAPCGLFPAFVPQLNDLGGFIYTYIIMLAAGGVVVLLLVGELALTLKQLRSKARQTQPLAAEQMVKVARAGVESLRCREDRPHGVYTPVWQRGLEHSIIQGFLELAAEGLSESAIKTNEVCQRHVKPLTAAARCSAWEALGAGWDSLTVDAHRHHLSQHLNTPTVMVSHCWASPFQDVVQIMGRYDENTNKSNFFFFDVFSMNQHDLSDLSGPDRKDQPGQDMYDVMLEALTNSIRTPRRVLLALTPHHEPCLYEIYMAQKLKAEVSCGFVPAGEQMVIQSLQEGDVLIEHMLSRVDAERSQATVESDRLMILELIKKDGVSKFNQFVREKFAASLRVVALTTMPSTASADLLDWAPDLPERNLSCDTRSHFARQISLESTVDENASASAAEGHGLWTQMSLTPKVMQVSIRSPPPEDRASPGLAKL</sequence>
<feature type="transmembrane region" description="Helical" evidence="1">
    <location>
        <begin position="174"/>
        <end position="196"/>
    </location>
</feature>
<feature type="transmembrane region" description="Helical" evidence="1">
    <location>
        <begin position="251"/>
        <end position="278"/>
    </location>
</feature>
<dbReference type="EMBL" id="LSRX01000264">
    <property type="protein sequence ID" value="OLQ02421.1"/>
    <property type="molecule type" value="Genomic_DNA"/>
</dbReference>
<feature type="domain" description="TIR" evidence="2">
    <location>
        <begin position="413"/>
        <end position="561"/>
    </location>
</feature>
<keyword evidence="1" id="KW-0812">Transmembrane</keyword>
<dbReference type="OrthoDB" id="435799at2759"/>
<keyword evidence="1" id="KW-1133">Transmembrane helix</keyword>
<dbReference type="InterPro" id="IPR000157">
    <property type="entry name" value="TIR_dom"/>
</dbReference>
<feature type="transmembrane region" description="Helical" evidence="1">
    <location>
        <begin position="816"/>
        <end position="838"/>
    </location>
</feature>
<comment type="caution">
    <text evidence="3">The sequence shown here is derived from an EMBL/GenBank/DDBJ whole genome shotgun (WGS) entry which is preliminary data.</text>
</comment>
<feature type="transmembrane region" description="Helical" evidence="1">
    <location>
        <begin position="939"/>
        <end position="962"/>
    </location>
</feature>
<feature type="transmembrane region" description="Helical" evidence="1">
    <location>
        <begin position="223"/>
        <end position="245"/>
    </location>
</feature>
<feature type="transmembrane region" description="Helical" evidence="1">
    <location>
        <begin position="858"/>
        <end position="880"/>
    </location>
</feature>
<evidence type="ECO:0000313" key="4">
    <source>
        <dbReference type="Proteomes" id="UP000186817"/>
    </source>
</evidence>
<feature type="transmembrane region" description="Helical" evidence="1">
    <location>
        <begin position="662"/>
        <end position="684"/>
    </location>
</feature>
<dbReference type="Proteomes" id="UP000186817">
    <property type="component" value="Unassembled WGS sequence"/>
</dbReference>
<proteinExistence type="predicted"/>
<organism evidence="3 4">
    <name type="scientific">Symbiodinium microadriaticum</name>
    <name type="common">Dinoflagellate</name>
    <name type="synonym">Zooxanthella microadriatica</name>
    <dbReference type="NCBI Taxonomy" id="2951"/>
    <lineage>
        <taxon>Eukaryota</taxon>
        <taxon>Sar</taxon>
        <taxon>Alveolata</taxon>
        <taxon>Dinophyceae</taxon>
        <taxon>Suessiales</taxon>
        <taxon>Symbiodiniaceae</taxon>
        <taxon>Symbiodinium</taxon>
    </lineage>
</organism>
<evidence type="ECO:0000259" key="2">
    <source>
        <dbReference type="PROSITE" id="PS50104"/>
    </source>
</evidence>
<protein>
    <recommendedName>
        <fullName evidence="2">TIR domain-containing protein</fullName>
    </recommendedName>
</protein>
<keyword evidence="4" id="KW-1185">Reference proteome</keyword>
<keyword evidence="1" id="KW-0472">Membrane</keyword>
<feature type="transmembrane region" description="Helical" evidence="1">
    <location>
        <begin position="91"/>
        <end position="116"/>
    </location>
</feature>
<feature type="transmembrane region" description="Helical" evidence="1">
    <location>
        <begin position="740"/>
        <end position="761"/>
    </location>
</feature>
<reference evidence="3 4" key="1">
    <citation type="submission" date="2016-02" db="EMBL/GenBank/DDBJ databases">
        <title>Genome analysis of coral dinoflagellate symbionts highlights evolutionary adaptations to a symbiotic lifestyle.</title>
        <authorList>
            <person name="Aranda M."/>
            <person name="Li Y."/>
            <person name="Liew Y.J."/>
            <person name="Baumgarten S."/>
            <person name="Simakov O."/>
            <person name="Wilson M."/>
            <person name="Piel J."/>
            <person name="Ashoor H."/>
            <person name="Bougouffa S."/>
            <person name="Bajic V.B."/>
            <person name="Ryu T."/>
            <person name="Ravasi T."/>
            <person name="Bayer T."/>
            <person name="Micklem G."/>
            <person name="Kim H."/>
            <person name="Bhak J."/>
            <person name="Lajeunesse T.C."/>
            <person name="Voolstra C.R."/>
        </authorList>
    </citation>
    <scope>NUCLEOTIDE SEQUENCE [LARGE SCALE GENOMIC DNA]</scope>
    <source>
        <strain evidence="3 4">CCMP2467</strain>
    </source>
</reference>
<feature type="transmembrane region" description="Helical" evidence="1">
    <location>
        <begin position="704"/>
        <end position="728"/>
    </location>
</feature>
<feature type="transmembrane region" description="Helical" evidence="1">
    <location>
        <begin position="137"/>
        <end position="162"/>
    </location>
</feature>
<accession>A0A1Q9E4S7</accession>
<feature type="transmembrane region" description="Helical" evidence="1">
    <location>
        <begin position="773"/>
        <end position="795"/>
    </location>
</feature>
<dbReference type="GO" id="GO:0007165">
    <property type="term" value="P:signal transduction"/>
    <property type="evidence" value="ECO:0007669"/>
    <property type="project" value="InterPro"/>
</dbReference>
<gene>
    <name evidence="3" type="ORF">AK812_SmicGene14746</name>
</gene>
<dbReference type="PROSITE" id="PS50104">
    <property type="entry name" value="TIR"/>
    <property type="match status" value="1"/>
</dbReference>
<name>A0A1Q9E4S7_SYMMI</name>